<evidence type="ECO:0000256" key="2">
    <source>
        <dbReference type="ARBA" id="ARBA00023125"/>
    </source>
</evidence>
<keyword evidence="6" id="KW-1185">Reference proteome</keyword>
<evidence type="ECO:0000256" key="3">
    <source>
        <dbReference type="ARBA" id="ARBA00023172"/>
    </source>
</evidence>
<comment type="similarity">
    <text evidence="1">Belongs to the 'phage' integrase family.</text>
</comment>
<evidence type="ECO:0000256" key="1">
    <source>
        <dbReference type="ARBA" id="ARBA00008857"/>
    </source>
</evidence>
<evidence type="ECO:0000313" key="6">
    <source>
        <dbReference type="Proteomes" id="UP000297714"/>
    </source>
</evidence>
<dbReference type="PROSITE" id="PS51898">
    <property type="entry name" value="TYR_RECOMBINASE"/>
    <property type="match status" value="1"/>
</dbReference>
<protein>
    <submittedName>
        <fullName evidence="5">Phage integrase family protein</fullName>
    </submittedName>
</protein>
<evidence type="ECO:0000259" key="4">
    <source>
        <dbReference type="PROSITE" id="PS51898"/>
    </source>
</evidence>
<dbReference type="EMBL" id="SRMQ01000023">
    <property type="protein sequence ID" value="TGJ75340.1"/>
    <property type="molecule type" value="Genomic_DNA"/>
</dbReference>
<dbReference type="PANTHER" id="PTHR30349">
    <property type="entry name" value="PHAGE INTEGRASE-RELATED"/>
    <property type="match status" value="1"/>
</dbReference>
<dbReference type="InterPro" id="IPR002104">
    <property type="entry name" value="Integrase_catalytic"/>
</dbReference>
<dbReference type="CDD" id="cd01189">
    <property type="entry name" value="INT_ICEBs1_C_like"/>
    <property type="match status" value="1"/>
</dbReference>
<keyword evidence="3" id="KW-0233">DNA recombination</keyword>
<dbReference type="GO" id="GO:0003677">
    <property type="term" value="F:DNA binding"/>
    <property type="evidence" value="ECO:0007669"/>
    <property type="project" value="UniProtKB-KW"/>
</dbReference>
<dbReference type="PANTHER" id="PTHR30349:SF64">
    <property type="entry name" value="PROPHAGE INTEGRASE INTD-RELATED"/>
    <property type="match status" value="1"/>
</dbReference>
<keyword evidence="2" id="KW-0238">DNA-binding</keyword>
<evidence type="ECO:0000313" key="5">
    <source>
        <dbReference type="EMBL" id="TGJ75340.1"/>
    </source>
</evidence>
<dbReference type="GO" id="GO:0006310">
    <property type="term" value="P:DNA recombination"/>
    <property type="evidence" value="ECO:0007669"/>
    <property type="project" value="UniProtKB-KW"/>
</dbReference>
<sequence length="368" mass="42376">MAKAKQLPSGMWRAQVYAGKDANGRRIYKSFTESTERKANLAALEWQERYKEIASDSSNLTVEQAIDEYMRLKSNLLSPSTIRFLDNAKRNHLKSIRTVKLNKLTQNIIQNAINTEAEKNSPKTVKNIYGILTVILRQYRSDWAIPKITLPQQKRPATKALNKQQIAKLLYSIDGDIIEIPILLALWLGLRRSEILALKWDNIDFEKNTIRIEEAMVPDKDHKMVVKSTKTTYSTRTLNLPPYIAEKLKELPKDGDRIFNISPGLLSKHFPRLCQNIGIGRFKFHDLRRSMATVGITLNIADKLIMARGGWNNIQTMKNIYQVVLENDLNEADMLINNYFESILLKAKNRSKSAKNMQHEMQHKRPTT</sequence>
<accession>A0A4Z0Y8R0</accession>
<dbReference type="Proteomes" id="UP000297714">
    <property type="component" value="Unassembled WGS sequence"/>
</dbReference>
<dbReference type="Gene3D" id="1.10.150.130">
    <property type="match status" value="1"/>
</dbReference>
<name>A0A4Z0Y8R0_9FIRM</name>
<dbReference type="RefSeq" id="WP_135661193.1">
    <property type="nucleotide sequence ID" value="NZ_SRMQ01000023.1"/>
</dbReference>
<dbReference type="Pfam" id="PF00589">
    <property type="entry name" value="Phage_integrase"/>
    <property type="match status" value="1"/>
</dbReference>
<dbReference type="OrthoDB" id="9785687at2"/>
<dbReference type="AlphaFoldDB" id="A0A4Z0Y8R0"/>
<dbReference type="GO" id="GO:0015074">
    <property type="term" value="P:DNA integration"/>
    <property type="evidence" value="ECO:0007669"/>
    <property type="project" value="InterPro"/>
</dbReference>
<dbReference type="InterPro" id="IPR010998">
    <property type="entry name" value="Integrase_recombinase_N"/>
</dbReference>
<organism evidence="5 6">
    <name type="scientific">Caproiciproducens galactitolivorans</name>
    <dbReference type="NCBI Taxonomy" id="642589"/>
    <lineage>
        <taxon>Bacteria</taxon>
        <taxon>Bacillati</taxon>
        <taxon>Bacillota</taxon>
        <taxon>Clostridia</taxon>
        <taxon>Eubacteriales</taxon>
        <taxon>Acutalibacteraceae</taxon>
        <taxon>Caproiciproducens</taxon>
    </lineage>
</organism>
<dbReference type="InterPro" id="IPR050090">
    <property type="entry name" value="Tyrosine_recombinase_XerCD"/>
</dbReference>
<gene>
    <name evidence="5" type="ORF">CAGA_25170</name>
</gene>
<dbReference type="InterPro" id="IPR013762">
    <property type="entry name" value="Integrase-like_cat_sf"/>
</dbReference>
<dbReference type="Gene3D" id="1.10.443.10">
    <property type="entry name" value="Intergrase catalytic core"/>
    <property type="match status" value="1"/>
</dbReference>
<dbReference type="SUPFAM" id="SSF56349">
    <property type="entry name" value="DNA breaking-rejoining enzymes"/>
    <property type="match status" value="1"/>
</dbReference>
<reference evidence="5 6" key="1">
    <citation type="submission" date="2019-04" db="EMBL/GenBank/DDBJ databases">
        <authorList>
            <person name="Poehlein A."/>
            <person name="Bengelsdorf F.R."/>
            <person name="Duerre P."/>
            <person name="Daniel R."/>
        </authorList>
    </citation>
    <scope>NUCLEOTIDE SEQUENCE [LARGE SCALE GENOMIC DNA]</scope>
    <source>
        <strain evidence="5 6">BS-1</strain>
    </source>
</reference>
<feature type="domain" description="Tyr recombinase" evidence="4">
    <location>
        <begin position="156"/>
        <end position="334"/>
    </location>
</feature>
<proteinExistence type="inferred from homology"/>
<comment type="caution">
    <text evidence="5">The sequence shown here is derived from an EMBL/GenBank/DDBJ whole genome shotgun (WGS) entry which is preliminary data.</text>
</comment>
<dbReference type="InterPro" id="IPR011010">
    <property type="entry name" value="DNA_brk_join_enz"/>
</dbReference>